<sequence length="222" mass="25248">MYVSFATIQHFTTYHTLITYTMTSELAMPLDTPPRSPIHICSYAIEDLTSACKVTWIDLDTRILRYWVRYYDSSTTHVTPRDKELQFVLTRRLGLNVYSGKITKNRESVEDILSKKIKSKIDSVRRTEKLNSSPLGLKKSERLNGKEKVEAEVEAQVEVDVDQIASSDPPRPDTPRPDTPPYFERFGSGSGSDSQNLPAQTDRAEPELQVSFPIHIRILPSS</sequence>
<dbReference type="EMBL" id="PQXM01001154">
    <property type="protein sequence ID" value="TGO61519.1"/>
    <property type="molecule type" value="Genomic_DNA"/>
</dbReference>
<evidence type="ECO:0000313" key="2">
    <source>
        <dbReference type="EMBL" id="TGO61519.1"/>
    </source>
</evidence>
<proteinExistence type="predicted"/>
<evidence type="ECO:0000256" key="1">
    <source>
        <dbReference type="SAM" id="MobiDB-lite"/>
    </source>
</evidence>
<dbReference type="AlphaFoldDB" id="A0A4Z1IIN4"/>
<organism evidence="2 3">
    <name type="scientific">Botrytis elliptica</name>
    <dbReference type="NCBI Taxonomy" id="278938"/>
    <lineage>
        <taxon>Eukaryota</taxon>
        <taxon>Fungi</taxon>
        <taxon>Dikarya</taxon>
        <taxon>Ascomycota</taxon>
        <taxon>Pezizomycotina</taxon>
        <taxon>Leotiomycetes</taxon>
        <taxon>Helotiales</taxon>
        <taxon>Sclerotiniaceae</taxon>
        <taxon>Botrytis</taxon>
    </lineage>
</organism>
<feature type="region of interest" description="Disordered" evidence="1">
    <location>
        <begin position="159"/>
        <end position="208"/>
    </location>
</feature>
<protein>
    <submittedName>
        <fullName evidence="2">Uncharacterized protein</fullName>
    </submittedName>
</protein>
<dbReference type="Proteomes" id="UP000297229">
    <property type="component" value="Unassembled WGS sequence"/>
</dbReference>
<comment type="caution">
    <text evidence="2">The sequence shown here is derived from an EMBL/GenBank/DDBJ whole genome shotgun (WGS) entry which is preliminary data.</text>
</comment>
<keyword evidence="3" id="KW-1185">Reference proteome</keyword>
<name>A0A4Z1IIN4_9HELO</name>
<reference evidence="2 3" key="1">
    <citation type="submission" date="2017-12" db="EMBL/GenBank/DDBJ databases">
        <title>Comparative genomics of Botrytis spp.</title>
        <authorList>
            <person name="Valero-Jimenez C.A."/>
            <person name="Tapia P."/>
            <person name="Veloso J."/>
            <person name="Silva-Moreno E."/>
            <person name="Staats M."/>
            <person name="Valdes J.H."/>
            <person name="Van Kan J.A.L."/>
        </authorList>
    </citation>
    <scope>NUCLEOTIDE SEQUENCE [LARGE SCALE GENOMIC DNA]</scope>
    <source>
        <strain evidence="2 3">Be9601</strain>
    </source>
</reference>
<accession>A0A4Z1IIN4</accession>
<evidence type="ECO:0000313" key="3">
    <source>
        <dbReference type="Proteomes" id="UP000297229"/>
    </source>
</evidence>
<gene>
    <name evidence="2" type="ORF">BELL_1156g00030</name>
</gene>